<dbReference type="EMBL" id="MJIE01000001">
    <property type="protein sequence ID" value="OLR54859.1"/>
    <property type="molecule type" value="Genomic_DNA"/>
</dbReference>
<feature type="compositionally biased region" description="Low complexity" evidence="1">
    <location>
        <begin position="102"/>
        <end position="119"/>
    </location>
</feature>
<dbReference type="STRING" id="1261640.BHK98_01440"/>
<evidence type="ECO:0000313" key="3">
    <source>
        <dbReference type="Proteomes" id="UP000187404"/>
    </source>
</evidence>
<dbReference type="Proteomes" id="UP000187404">
    <property type="component" value="Unassembled WGS sequence"/>
</dbReference>
<sequence length="1007" mass="109337">MLCPELNAVLSEEKMMRRREFVLKKKKYYKITLSFLLIAALVLTQLAAAFAEDSAGAGSASPKATAQQETVARENKKASSAEDNQAGRSEQEGVAQQEDRSTAASDSSNGSSAASSVGSVRQQARQGESGQQGTSDTSENLSGSSKTASSGEKETAQNQTAKTGEPSAIDNSTTLDDGIYTPDGVSFTGGTGRVKITVPTIKVTNGKAYADILFSSKSYTKLQAGGKTYEPEADTSNGSLFKKVPVALNRDTAIVGTTTAMSKVNDIDYSIHVNKSEPVSDPATPAVDNRTDLADGVWVPDSFSVSGGTNKVTITCPKVTISGGKAVATIVFSSDKYTQLKANGKIYSGVTDSAAKTSTFSVPVALNTANPIIGKTVRMSDPHWINYSITIRMSVNSGKYTEPSGGQDPDPSPSDPTVPTETKDLKAGTWKVKSDTDNRMFYLYPKTGTKYSILTVKGEGSKKTMTATVTLTGEGYDYLYMGTALDAAKAPKTRWIKAKVVNGYYTYTLPVSALDKNLTVSAHSRKLNSWFEHTIIFYSGGAKAVSSGTSTTAPKTKKKKDKYATSGKQTKFRKSTKKDKVSKYKDDSQKSTGAVNNRTSLKDGVYTPDSFSWSGGSGRLAYIKCRKITVTGGKAYATIVFGSSSYDRLKANGKVYSRSGGGLSTFVIPVKLNANNTIIGRTTAMSQPHWVRYTIYVKKAVSARAAKKARAEAEKAAKDARKAKLSLSRSAPKITGLKYRSTVKTRYAKYFRIFRYNHGVSLLSIDVSKNTALYEEYTKNAKKSAKEDGKVEYDEDGKPVARSQHEITEALYKNNVVSYLLVPEKFDVPAGLDKQYIIVRIPAEKSYVASNSALSFLDALDAVDGIRLTGVTPEKVTASGVTKAIKSRRITYAETPESPRYSTIIRKKTRLAVLPGSLIPEEITTKETLLNKDKIAKQKEQAETDQKKLETLESRFTALDIPVILDRSRQEKSRLGQKEWIRIYGEIYGSAKKAQKIFEKEVKAEKK</sequence>
<accession>A0A1Q9JF94</accession>
<keyword evidence="3" id="KW-1185">Reference proteome</keyword>
<feature type="region of interest" description="Disordered" evidence="1">
    <location>
        <begin position="398"/>
        <end position="426"/>
    </location>
</feature>
<reference evidence="2 3" key="1">
    <citation type="journal article" date="2016" name="Appl. Environ. Microbiol.">
        <title>Function and Phylogeny of Bacterial Butyryl Coenzyme A:Acetate Transferases and Their Diversity in the Proximal Colon of Swine.</title>
        <authorList>
            <person name="Trachsel J."/>
            <person name="Bayles D.O."/>
            <person name="Looft T."/>
            <person name="Levine U.Y."/>
            <person name="Allen H.K."/>
        </authorList>
    </citation>
    <scope>NUCLEOTIDE SEQUENCE [LARGE SCALE GENOMIC DNA]</scope>
    <source>
        <strain evidence="2 3">68-3-10</strain>
    </source>
</reference>
<feature type="compositionally biased region" description="Polar residues" evidence="1">
    <location>
        <begin position="120"/>
        <end position="162"/>
    </location>
</feature>
<protein>
    <submittedName>
        <fullName evidence="2">Uncharacterized protein</fullName>
    </submittedName>
</protein>
<feature type="region of interest" description="Disordered" evidence="1">
    <location>
        <begin position="544"/>
        <end position="599"/>
    </location>
</feature>
<gene>
    <name evidence="2" type="ORF">BHK98_01440</name>
</gene>
<evidence type="ECO:0000313" key="2">
    <source>
        <dbReference type="EMBL" id="OLR54859.1"/>
    </source>
</evidence>
<feature type="region of interest" description="Disordered" evidence="1">
    <location>
        <begin position="54"/>
        <end position="192"/>
    </location>
</feature>
<dbReference type="AlphaFoldDB" id="A0A1Q9JF94"/>
<proteinExistence type="predicted"/>
<feature type="compositionally biased region" description="Basic and acidic residues" evidence="1">
    <location>
        <begin position="71"/>
        <end position="80"/>
    </location>
</feature>
<comment type="caution">
    <text evidence="2">The sequence shown here is derived from an EMBL/GenBank/DDBJ whole genome shotgun (WGS) entry which is preliminary data.</text>
</comment>
<organism evidence="2 3">
    <name type="scientific">Hornefia porci</name>
    <dbReference type="NCBI Taxonomy" id="2652292"/>
    <lineage>
        <taxon>Bacteria</taxon>
        <taxon>Bacillati</taxon>
        <taxon>Bacillota</taxon>
        <taxon>Clostridia</taxon>
        <taxon>Peptostreptococcales</taxon>
        <taxon>Anaerovoracaceae</taxon>
        <taxon>Hornefia</taxon>
    </lineage>
</organism>
<evidence type="ECO:0000256" key="1">
    <source>
        <dbReference type="SAM" id="MobiDB-lite"/>
    </source>
</evidence>
<name>A0A1Q9JF94_9FIRM</name>
<feature type="compositionally biased region" description="Basic and acidic residues" evidence="1">
    <location>
        <begin position="578"/>
        <end position="589"/>
    </location>
</feature>